<evidence type="ECO:0000313" key="2">
    <source>
        <dbReference type="EMBL" id="QEK14169.1"/>
    </source>
</evidence>
<accession>A0A5C0SMQ6</accession>
<feature type="transmembrane region" description="Helical" evidence="1">
    <location>
        <begin position="30"/>
        <end position="52"/>
    </location>
</feature>
<protein>
    <submittedName>
        <fullName evidence="2">Uncharacterized protein</fullName>
    </submittedName>
</protein>
<name>A0A5C0SMQ6_9EURY</name>
<keyword evidence="1" id="KW-1133">Transmembrane helix</keyword>
<gene>
    <name evidence="2" type="ORF">FPV09_02500</name>
</gene>
<evidence type="ECO:0000256" key="1">
    <source>
        <dbReference type="SAM" id="Phobius"/>
    </source>
</evidence>
<organism evidence="2 3">
    <name type="scientific">Thermococcus aciditolerans</name>
    <dbReference type="NCBI Taxonomy" id="2598455"/>
    <lineage>
        <taxon>Archaea</taxon>
        <taxon>Methanobacteriati</taxon>
        <taxon>Methanobacteriota</taxon>
        <taxon>Thermococci</taxon>
        <taxon>Thermococcales</taxon>
        <taxon>Thermococcaceae</taxon>
        <taxon>Thermococcus</taxon>
    </lineage>
</organism>
<feature type="transmembrane region" description="Helical" evidence="1">
    <location>
        <begin position="150"/>
        <end position="168"/>
    </location>
</feature>
<dbReference type="KEGG" id="them:FPV09_02500"/>
<evidence type="ECO:0000313" key="3">
    <source>
        <dbReference type="Proteomes" id="UP000322631"/>
    </source>
</evidence>
<feature type="transmembrane region" description="Helical" evidence="1">
    <location>
        <begin position="123"/>
        <end position="144"/>
    </location>
</feature>
<dbReference type="EMBL" id="CP041932">
    <property type="protein sequence ID" value="QEK14169.1"/>
    <property type="molecule type" value="Genomic_DNA"/>
</dbReference>
<keyword evidence="1" id="KW-0812">Transmembrane</keyword>
<feature type="transmembrane region" description="Helical" evidence="1">
    <location>
        <begin position="72"/>
        <end position="103"/>
    </location>
</feature>
<dbReference type="AlphaFoldDB" id="A0A5C0SMQ6"/>
<proteinExistence type="predicted"/>
<feature type="transmembrane region" description="Helical" evidence="1">
    <location>
        <begin position="6"/>
        <end position="23"/>
    </location>
</feature>
<keyword evidence="3" id="KW-1185">Reference proteome</keyword>
<dbReference type="Proteomes" id="UP000322631">
    <property type="component" value="Chromosome"/>
</dbReference>
<dbReference type="GeneID" id="41608689"/>
<reference evidence="2 3" key="1">
    <citation type="submission" date="2019-07" db="EMBL/GenBank/DDBJ databases">
        <title>Complete genome of Thermococcus acidophilus.</title>
        <authorList>
            <person name="Li X."/>
        </authorList>
    </citation>
    <scope>NUCLEOTIDE SEQUENCE [LARGE SCALE GENOMIC DNA]</scope>
    <source>
        <strain evidence="2 3">SY113</strain>
    </source>
</reference>
<keyword evidence="1" id="KW-0472">Membrane</keyword>
<dbReference type="RefSeq" id="WP_148882256.1">
    <property type="nucleotide sequence ID" value="NZ_CP041932.1"/>
</dbReference>
<sequence length="172" mass="19165">MEAPLFFILLGIFWGFWASYWKLEDGYAVSFGDFAICVFFSTFLLVAAYAVLHASSPGSFEPGRLEIGVFTAVLLFFGVFTVLAVPFSLLVLPPLIGVALYALRRLRGENFFSSYGRIRRSRYFMSLLMPVAALPVYAALRNLWFEVNVPVALATSGIAIVLLLKALYKALR</sequence>